<reference evidence="1" key="2">
    <citation type="submission" date="2016-06" db="EMBL/GenBank/DDBJ databases">
        <title>The genome of a short-lived fish provides insights into sex chromosome evolution and the genetic control of aging.</title>
        <authorList>
            <person name="Reichwald K."/>
            <person name="Felder M."/>
            <person name="Petzold A."/>
            <person name="Koch P."/>
            <person name="Groth M."/>
            <person name="Platzer M."/>
        </authorList>
    </citation>
    <scope>NUCLEOTIDE SEQUENCE</scope>
    <source>
        <tissue evidence="1">Brain</tissue>
    </source>
</reference>
<dbReference type="AlphaFoldDB" id="A0A1A7Y092"/>
<feature type="non-terminal residue" evidence="1">
    <location>
        <position position="1"/>
    </location>
</feature>
<accession>A0A1A7Y092</accession>
<protein>
    <submittedName>
        <fullName evidence="1">Uncharacterized protein</fullName>
    </submittedName>
</protein>
<sequence>RVAFGDSDMKHRASFSSYGAAVGSSPIQERLRQTDSPHAAAAGLSCGLRRCLTHHIHFANESRTQKAAAS</sequence>
<organism evidence="1">
    <name type="scientific">Iconisemion striatum</name>
    <dbReference type="NCBI Taxonomy" id="60296"/>
    <lineage>
        <taxon>Eukaryota</taxon>
        <taxon>Metazoa</taxon>
        <taxon>Chordata</taxon>
        <taxon>Craniata</taxon>
        <taxon>Vertebrata</taxon>
        <taxon>Euteleostomi</taxon>
        <taxon>Actinopterygii</taxon>
        <taxon>Neopterygii</taxon>
        <taxon>Teleostei</taxon>
        <taxon>Neoteleostei</taxon>
        <taxon>Acanthomorphata</taxon>
        <taxon>Ovalentaria</taxon>
        <taxon>Atherinomorphae</taxon>
        <taxon>Cyprinodontiformes</taxon>
        <taxon>Nothobranchiidae</taxon>
        <taxon>Iconisemion</taxon>
    </lineage>
</organism>
<dbReference type="EMBL" id="HADX01001509">
    <property type="protein sequence ID" value="SBP23741.1"/>
    <property type="molecule type" value="Transcribed_RNA"/>
</dbReference>
<proteinExistence type="predicted"/>
<feature type="non-terminal residue" evidence="1">
    <location>
        <position position="70"/>
    </location>
</feature>
<evidence type="ECO:0000313" key="1">
    <source>
        <dbReference type="EMBL" id="SBP23741.1"/>
    </source>
</evidence>
<reference evidence="1" key="1">
    <citation type="submission" date="2016-05" db="EMBL/GenBank/DDBJ databases">
        <authorList>
            <person name="Lavstsen T."/>
            <person name="Jespersen J.S."/>
        </authorList>
    </citation>
    <scope>NUCLEOTIDE SEQUENCE</scope>
    <source>
        <tissue evidence="1">Brain</tissue>
    </source>
</reference>
<name>A0A1A7Y092_9TELE</name>
<gene>
    <name evidence="1" type="primary">Nfu_g_1_005744</name>
</gene>